<keyword evidence="4" id="KW-0788">Thiol protease</keyword>
<dbReference type="InterPro" id="IPR038765">
    <property type="entry name" value="Papain-like_cys_pep_sf"/>
</dbReference>
<reference evidence="9 10" key="1">
    <citation type="submission" date="2022-05" db="EMBL/GenBank/DDBJ databases">
        <title>A multi-omics perspective on studying reproductive biology in Daphnia sinensis.</title>
        <authorList>
            <person name="Jia J."/>
        </authorList>
    </citation>
    <scope>NUCLEOTIDE SEQUENCE [LARGE SCALE GENOMIC DNA]</scope>
    <source>
        <strain evidence="9 10">WSL</strain>
    </source>
</reference>
<evidence type="ECO:0000256" key="4">
    <source>
        <dbReference type="ARBA" id="ARBA00022807"/>
    </source>
</evidence>
<evidence type="ECO:0000256" key="6">
    <source>
        <dbReference type="ARBA" id="ARBA00023157"/>
    </source>
</evidence>
<name>A0AAD5KHY9_9CRUS</name>
<dbReference type="GO" id="GO:0006508">
    <property type="term" value="P:proteolysis"/>
    <property type="evidence" value="ECO:0007669"/>
    <property type="project" value="UniProtKB-KW"/>
</dbReference>
<comment type="similarity">
    <text evidence="1">Belongs to the peptidase C1 family.</text>
</comment>
<dbReference type="AlphaFoldDB" id="A0AAD5KHY9"/>
<keyword evidence="5" id="KW-0865">Zymogen</keyword>
<evidence type="ECO:0000313" key="9">
    <source>
        <dbReference type="EMBL" id="KAI9552732.1"/>
    </source>
</evidence>
<evidence type="ECO:0000256" key="5">
    <source>
        <dbReference type="ARBA" id="ARBA00023145"/>
    </source>
</evidence>
<evidence type="ECO:0000259" key="8">
    <source>
        <dbReference type="SMART" id="SM00848"/>
    </source>
</evidence>
<dbReference type="Pfam" id="PF08246">
    <property type="entry name" value="Inhibitor_I29"/>
    <property type="match status" value="1"/>
</dbReference>
<comment type="caution">
    <text evidence="9">The sequence shown here is derived from an EMBL/GenBank/DDBJ whole genome shotgun (WGS) entry which is preliminary data.</text>
</comment>
<dbReference type="InterPro" id="IPR000668">
    <property type="entry name" value="Peptidase_C1A_C"/>
</dbReference>
<dbReference type="SMART" id="SM00645">
    <property type="entry name" value="Pept_C1"/>
    <property type="match status" value="1"/>
</dbReference>
<proteinExistence type="inferred from homology"/>
<dbReference type="PROSITE" id="PS00640">
    <property type="entry name" value="THIOL_PROTEASE_ASN"/>
    <property type="match status" value="1"/>
</dbReference>
<organism evidence="9 10">
    <name type="scientific">Daphnia sinensis</name>
    <dbReference type="NCBI Taxonomy" id="1820382"/>
    <lineage>
        <taxon>Eukaryota</taxon>
        <taxon>Metazoa</taxon>
        <taxon>Ecdysozoa</taxon>
        <taxon>Arthropoda</taxon>
        <taxon>Crustacea</taxon>
        <taxon>Branchiopoda</taxon>
        <taxon>Diplostraca</taxon>
        <taxon>Cladocera</taxon>
        <taxon>Anomopoda</taxon>
        <taxon>Daphniidae</taxon>
        <taxon>Daphnia</taxon>
        <taxon>Daphnia similis group</taxon>
    </lineage>
</organism>
<keyword evidence="6" id="KW-1015">Disulfide bond</keyword>
<keyword evidence="10" id="KW-1185">Reference proteome</keyword>
<feature type="domain" description="Cathepsin propeptide inhibitor" evidence="8">
    <location>
        <begin position="87"/>
        <end position="143"/>
    </location>
</feature>
<dbReference type="InterPro" id="IPR039417">
    <property type="entry name" value="Peptidase_C1A_papain-like"/>
</dbReference>
<dbReference type="GO" id="GO:0008234">
    <property type="term" value="F:cysteine-type peptidase activity"/>
    <property type="evidence" value="ECO:0007669"/>
    <property type="project" value="UniProtKB-KW"/>
</dbReference>
<dbReference type="CDD" id="cd02248">
    <property type="entry name" value="Peptidase_C1A"/>
    <property type="match status" value="1"/>
</dbReference>
<evidence type="ECO:0000256" key="3">
    <source>
        <dbReference type="ARBA" id="ARBA00022801"/>
    </source>
</evidence>
<sequence length="378" mass="41896">MLCHLPLLCSETDDALTLEYEAYIGCRIGGSLFEAVRVDPFRPTGNPGWKMMTLLEPYSTVLLAFAVLALTASVIYGQCDYDDEFNWRAYKKTFGKNYTVAEDAKRKVNFKKTDDFIKKRNAIPNSSFKVDHNELSDLSDAELAQRLGVKGVPAVREGYTVFAAGEDRQLPPASLDYSNDTCMPAIKNQGQCGSCWAFAATTPLEFMKCKSAKTSVVLSEQQLVDCDRNSTNNGCNGGFYSTAWKYHKAVGGAAKQSLYPYNAIGNNTCKFNTTMVAAKVSSYAAIQAKNATAMQLAIQNKRNVFTYIWSGVYDDVNCNNKSINHAVSAVGWGTLNGTNHWILRNSWGKTWGQTGYMLMKRGVNLCKVEDYAYYAVPQ</sequence>
<dbReference type="Proteomes" id="UP000820818">
    <property type="component" value="Linkage Group LG9"/>
</dbReference>
<dbReference type="InterPro" id="IPR025661">
    <property type="entry name" value="Pept_asp_AS"/>
</dbReference>
<evidence type="ECO:0008006" key="11">
    <source>
        <dbReference type="Google" id="ProtNLM"/>
    </source>
</evidence>
<dbReference type="SUPFAM" id="SSF54001">
    <property type="entry name" value="Cysteine proteinases"/>
    <property type="match status" value="1"/>
</dbReference>
<dbReference type="Gene3D" id="3.90.70.10">
    <property type="entry name" value="Cysteine proteinases"/>
    <property type="match status" value="1"/>
</dbReference>
<evidence type="ECO:0000259" key="7">
    <source>
        <dbReference type="SMART" id="SM00645"/>
    </source>
</evidence>
<evidence type="ECO:0000313" key="10">
    <source>
        <dbReference type="Proteomes" id="UP000820818"/>
    </source>
</evidence>
<keyword evidence="2" id="KW-0645">Protease</keyword>
<dbReference type="PANTHER" id="PTHR12411">
    <property type="entry name" value="CYSTEINE PROTEASE FAMILY C1-RELATED"/>
    <property type="match status" value="1"/>
</dbReference>
<dbReference type="PROSITE" id="PS00139">
    <property type="entry name" value="THIOL_PROTEASE_CYS"/>
    <property type="match status" value="1"/>
</dbReference>
<dbReference type="PRINTS" id="PR00705">
    <property type="entry name" value="PAPAIN"/>
</dbReference>
<accession>A0AAD5KHY9</accession>
<keyword evidence="3" id="KW-0378">Hydrolase</keyword>
<dbReference type="SMART" id="SM00848">
    <property type="entry name" value="Inhibitor_I29"/>
    <property type="match status" value="1"/>
</dbReference>
<dbReference type="InterPro" id="IPR013201">
    <property type="entry name" value="Prot_inhib_I29"/>
</dbReference>
<evidence type="ECO:0000256" key="1">
    <source>
        <dbReference type="ARBA" id="ARBA00008455"/>
    </source>
</evidence>
<protein>
    <recommendedName>
        <fullName evidence="11">Peptidase C1A papain C-terminal domain-containing protein</fullName>
    </recommendedName>
</protein>
<dbReference type="Pfam" id="PF00112">
    <property type="entry name" value="Peptidase_C1"/>
    <property type="match status" value="1"/>
</dbReference>
<feature type="domain" description="Peptidase C1A papain C-terminal" evidence="7">
    <location>
        <begin position="171"/>
        <end position="376"/>
    </location>
</feature>
<dbReference type="InterPro" id="IPR013128">
    <property type="entry name" value="Peptidase_C1A"/>
</dbReference>
<dbReference type="EMBL" id="WJBH02000009">
    <property type="protein sequence ID" value="KAI9552732.1"/>
    <property type="molecule type" value="Genomic_DNA"/>
</dbReference>
<evidence type="ECO:0000256" key="2">
    <source>
        <dbReference type="ARBA" id="ARBA00022670"/>
    </source>
</evidence>
<gene>
    <name evidence="9" type="ORF">GHT06_020611</name>
</gene>
<dbReference type="InterPro" id="IPR000169">
    <property type="entry name" value="Pept_cys_AS"/>
</dbReference>